<dbReference type="Proteomes" id="UP000789508">
    <property type="component" value="Unassembled WGS sequence"/>
</dbReference>
<comment type="caution">
    <text evidence="2">The sequence shown here is derived from an EMBL/GenBank/DDBJ whole genome shotgun (WGS) entry which is preliminary data.</text>
</comment>
<proteinExistence type="predicted"/>
<gene>
    <name evidence="2" type="ORF">ALEPTO_LOCUS13555</name>
</gene>
<reference evidence="2" key="1">
    <citation type="submission" date="2021-06" db="EMBL/GenBank/DDBJ databases">
        <authorList>
            <person name="Kallberg Y."/>
            <person name="Tangrot J."/>
            <person name="Rosling A."/>
        </authorList>
    </citation>
    <scope>NUCLEOTIDE SEQUENCE</scope>
    <source>
        <strain evidence="2">FL130A</strain>
    </source>
</reference>
<feature type="compositionally biased region" description="Basic and acidic residues" evidence="1">
    <location>
        <begin position="57"/>
        <end position="69"/>
    </location>
</feature>
<dbReference type="EMBL" id="CAJVPS010044670">
    <property type="protein sequence ID" value="CAG8757929.1"/>
    <property type="molecule type" value="Genomic_DNA"/>
</dbReference>
<evidence type="ECO:0000256" key="1">
    <source>
        <dbReference type="SAM" id="MobiDB-lite"/>
    </source>
</evidence>
<keyword evidence="3" id="KW-1185">Reference proteome</keyword>
<protein>
    <submittedName>
        <fullName evidence="2">11027_t:CDS:1</fullName>
    </submittedName>
</protein>
<dbReference type="AlphaFoldDB" id="A0A9N9IZJ1"/>
<feature type="compositionally biased region" description="Acidic residues" evidence="1">
    <location>
        <begin position="70"/>
        <end position="82"/>
    </location>
</feature>
<accession>A0A9N9IZJ1</accession>
<evidence type="ECO:0000313" key="3">
    <source>
        <dbReference type="Proteomes" id="UP000789508"/>
    </source>
</evidence>
<evidence type="ECO:0000313" key="2">
    <source>
        <dbReference type="EMBL" id="CAG8757929.1"/>
    </source>
</evidence>
<organism evidence="2 3">
    <name type="scientific">Ambispora leptoticha</name>
    <dbReference type="NCBI Taxonomy" id="144679"/>
    <lineage>
        <taxon>Eukaryota</taxon>
        <taxon>Fungi</taxon>
        <taxon>Fungi incertae sedis</taxon>
        <taxon>Mucoromycota</taxon>
        <taxon>Glomeromycotina</taxon>
        <taxon>Glomeromycetes</taxon>
        <taxon>Archaeosporales</taxon>
        <taxon>Ambisporaceae</taxon>
        <taxon>Ambispora</taxon>
    </lineage>
</organism>
<dbReference type="OrthoDB" id="10316343at2759"/>
<name>A0A9N9IZJ1_9GLOM</name>
<feature type="non-terminal residue" evidence="2">
    <location>
        <position position="1"/>
    </location>
</feature>
<sequence length="94" mass="10666">NWKNTHFYGVIIEELTKGHQKVKVKLEKIKNTVVEILASNLRYEKQVPSNQTTPANIDHKMDIAHKDLSDDNESSSEEEDSNADSVIDLDTLSN</sequence>
<feature type="region of interest" description="Disordered" evidence="1">
    <location>
        <begin position="47"/>
        <end position="94"/>
    </location>
</feature>